<dbReference type="NCBIfam" id="NF047646">
    <property type="entry name" value="REP_Tyr_transpos"/>
    <property type="match status" value="1"/>
</dbReference>
<dbReference type="SUPFAM" id="SSF143422">
    <property type="entry name" value="Transposase IS200-like"/>
    <property type="match status" value="1"/>
</dbReference>
<organism evidence="2 3">
    <name type="scientific">Labrys neptuniae</name>
    <dbReference type="NCBI Taxonomy" id="376174"/>
    <lineage>
        <taxon>Bacteria</taxon>
        <taxon>Pseudomonadati</taxon>
        <taxon>Pseudomonadota</taxon>
        <taxon>Alphaproteobacteria</taxon>
        <taxon>Hyphomicrobiales</taxon>
        <taxon>Xanthobacteraceae</taxon>
        <taxon>Labrys</taxon>
    </lineage>
</organism>
<dbReference type="EMBL" id="JBHGPK010000004">
    <property type="protein sequence ID" value="MFC2250759.1"/>
    <property type="molecule type" value="Genomic_DNA"/>
</dbReference>
<sequence>MPDVDPEWHSRGYIPHWEAGETPQVICFRLADSLPVALVEQLLADISQWPENQAAIERRKRLETMLDGGRGAAYLVRPEIGTIVETALLFFDGTRYRLHAWCIMPNHVHVLLTPLHEHKLSSLVHSWKSFTAHRINQALNRTGPVWFKEYFDRKIRNEQRFEAARFYTEQNPVKARLCRSAEDWPFSSARHGLA</sequence>
<evidence type="ECO:0000313" key="3">
    <source>
        <dbReference type="Proteomes" id="UP001595190"/>
    </source>
</evidence>
<evidence type="ECO:0000313" key="2">
    <source>
        <dbReference type="EMBL" id="MFC2250759.1"/>
    </source>
</evidence>
<dbReference type="InterPro" id="IPR052715">
    <property type="entry name" value="RAYT_transposase"/>
</dbReference>
<dbReference type="SMART" id="SM01321">
    <property type="entry name" value="Y1_Tnp"/>
    <property type="match status" value="1"/>
</dbReference>
<protein>
    <submittedName>
        <fullName evidence="2">Transposase</fullName>
    </submittedName>
</protein>
<dbReference type="InterPro" id="IPR036515">
    <property type="entry name" value="Transposase_17_sf"/>
</dbReference>
<dbReference type="Proteomes" id="UP001595190">
    <property type="component" value="Unassembled WGS sequence"/>
</dbReference>
<dbReference type="Gene3D" id="3.30.70.1290">
    <property type="entry name" value="Transposase IS200-like"/>
    <property type="match status" value="1"/>
</dbReference>
<feature type="domain" description="Transposase IS200-like" evidence="1">
    <location>
        <begin position="66"/>
        <end position="171"/>
    </location>
</feature>
<proteinExistence type="predicted"/>
<dbReference type="RefSeq" id="WP_394311061.1">
    <property type="nucleotide sequence ID" value="NZ_JBHGPK010000004.1"/>
</dbReference>
<comment type="caution">
    <text evidence="2">The sequence shown here is derived from an EMBL/GenBank/DDBJ whole genome shotgun (WGS) entry which is preliminary data.</text>
</comment>
<evidence type="ECO:0000259" key="1">
    <source>
        <dbReference type="SMART" id="SM01321"/>
    </source>
</evidence>
<gene>
    <name evidence="2" type="ORF">ACETRX_14130</name>
</gene>
<dbReference type="PANTHER" id="PTHR36966">
    <property type="entry name" value="REP-ASSOCIATED TYROSINE TRANSPOSASE"/>
    <property type="match status" value="1"/>
</dbReference>
<dbReference type="InterPro" id="IPR002686">
    <property type="entry name" value="Transposase_17"/>
</dbReference>
<dbReference type="PANTHER" id="PTHR36966:SF1">
    <property type="entry name" value="REP-ASSOCIATED TYROSINE TRANSPOSASE"/>
    <property type="match status" value="1"/>
</dbReference>
<reference evidence="2 3" key="1">
    <citation type="submission" date="2024-09" db="EMBL/GenBank/DDBJ databases">
        <title>Description of Labrys sedimenti sp. nov., isolated from a diclofenac-degrading enrichment culture, and genome-based reclassification of Labrys portucalensis as a later heterotypic synonym of Labrys neptuniae.</title>
        <authorList>
            <person name="Tancsics A."/>
            <person name="Csepanyi A."/>
        </authorList>
    </citation>
    <scope>NUCLEOTIDE SEQUENCE [LARGE SCALE GENOMIC DNA]</scope>
    <source>
        <strain evidence="2 3">LMG 23412</strain>
    </source>
</reference>
<accession>A0ABV6ZF43</accession>
<name>A0ABV6ZF43_9HYPH</name>
<dbReference type="Pfam" id="PF01797">
    <property type="entry name" value="Y1_Tnp"/>
    <property type="match status" value="1"/>
</dbReference>